<feature type="non-terminal residue" evidence="3">
    <location>
        <position position="1"/>
    </location>
</feature>
<dbReference type="EMBL" id="JARO02011094">
    <property type="protein sequence ID" value="KPP60148.1"/>
    <property type="molecule type" value="Genomic_DNA"/>
</dbReference>
<evidence type="ECO:0000256" key="1">
    <source>
        <dbReference type="SAM" id="Phobius"/>
    </source>
</evidence>
<gene>
    <name evidence="3" type="ORF">Z043_121875</name>
</gene>
<evidence type="ECO:0000313" key="4">
    <source>
        <dbReference type="Proteomes" id="UP000034805"/>
    </source>
</evidence>
<feature type="domain" description="Shisa N-terminal" evidence="2">
    <location>
        <begin position="1"/>
        <end position="37"/>
    </location>
</feature>
<evidence type="ECO:0000313" key="3">
    <source>
        <dbReference type="EMBL" id="KPP60148.1"/>
    </source>
</evidence>
<proteinExistence type="predicted"/>
<dbReference type="Pfam" id="PF13908">
    <property type="entry name" value="Shisa_N"/>
    <property type="match status" value="1"/>
</dbReference>
<protein>
    <recommendedName>
        <fullName evidence="2">Shisa N-terminal domain-containing protein</fullName>
    </recommendedName>
</protein>
<sequence>CPEDFDTADGTVCCGSCALRYCCAAPRARLDQGSCSNDRELEGGAHAAQPIYVPFLLVGSIFVAFVLLGTLVAVYCYSYLRPSQPARCCSPRGSRTETIGMIPRAAPLHQRPLSCQSSSTTTASSCLQSAPLQIAFSTPAGSQGSLANPRAQRHPPLHLAQGAAFLVPQSCFPPPPCPESCHAGRVFGDFGHT</sequence>
<dbReference type="STRING" id="113540.ENSSFOP00015072023"/>
<dbReference type="Proteomes" id="UP000034805">
    <property type="component" value="Unassembled WGS sequence"/>
</dbReference>
<reference evidence="3 4" key="1">
    <citation type="submission" date="2015-08" db="EMBL/GenBank/DDBJ databases">
        <title>The genome of the Asian arowana (Scleropages formosus).</title>
        <authorList>
            <person name="Tan M.H."/>
            <person name="Gan H.M."/>
            <person name="Croft L.J."/>
            <person name="Austin C.M."/>
        </authorList>
    </citation>
    <scope>NUCLEOTIDE SEQUENCE [LARGE SCALE GENOMIC DNA]</scope>
    <source>
        <strain evidence="3">Aro1</strain>
    </source>
</reference>
<feature type="transmembrane region" description="Helical" evidence="1">
    <location>
        <begin position="51"/>
        <end position="77"/>
    </location>
</feature>
<comment type="caution">
    <text evidence="3">The sequence shown here is derived from an EMBL/GenBank/DDBJ whole genome shotgun (WGS) entry which is preliminary data.</text>
</comment>
<accession>A0A0P7TH28</accession>
<dbReference type="AlphaFoldDB" id="A0A0P7TH28"/>
<evidence type="ECO:0000259" key="2">
    <source>
        <dbReference type="Pfam" id="PF13908"/>
    </source>
</evidence>
<keyword evidence="1" id="KW-0812">Transmembrane</keyword>
<dbReference type="InterPro" id="IPR053891">
    <property type="entry name" value="Shisa_N"/>
</dbReference>
<organism evidence="3 4">
    <name type="scientific">Scleropages formosus</name>
    <name type="common">Asian bonytongue</name>
    <name type="synonym">Osteoglossum formosum</name>
    <dbReference type="NCBI Taxonomy" id="113540"/>
    <lineage>
        <taxon>Eukaryota</taxon>
        <taxon>Metazoa</taxon>
        <taxon>Chordata</taxon>
        <taxon>Craniata</taxon>
        <taxon>Vertebrata</taxon>
        <taxon>Euteleostomi</taxon>
        <taxon>Actinopterygii</taxon>
        <taxon>Neopterygii</taxon>
        <taxon>Teleostei</taxon>
        <taxon>Osteoglossocephala</taxon>
        <taxon>Osteoglossomorpha</taxon>
        <taxon>Osteoglossiformes</taxon>
        <taxon>Osteoglossidae</taxon>
        <taxon>Scleropages</taxon>
    </lineage>
</organism>
<keyword evidence="1" id="KW-1133">Transmembrane helix</keyword>
<name>A0A0P7TH28_SCLFO</name>
<keyword evidence="1" id="KW-0472">Membrane</keyword>